<dbReference type="AlphaFoldDB" id="A0A0E9XYS5"/>
<reference evidence="1" key="1">
    <citation type="submission" date="2014-11" db="EMBL/GenBank/DDBJ databases">
        <authorList>
            <person name="Amaro Gonzalez C."/>
        </authorList>
    </citation>
    <scope>NUCLEOTIDE SEQUENCE</scope>
</reference>
<proteinExistence type="predicted"/>
<accession>A0A0E9XYS5</accession>
<sequence length="34" mass="4008">MYIPYIHNRNGNIVVCLLVLCLTVNWHGQRPLTR</sequence>
<name>A0A0E9XYS5_ANGAN</name>
<organism evidence="1">
    <name type="scientific">Anguilla anguilla</name>
    <name type="common">European freshwater eel</name>
    <name type="synonym">Muraena anguilla</name>
    <dbReference type="NCBI Taxonomy" id="7936"/>
    <lineage>
        <taxon>Eukaryota</taxon>
        <taxon>Metazoa</taxon>
        <taxon>Chordata</taxon>
        <taxon>Craniata</taxon>
        <taxon>Vertebrata</taxon>
        <taxon>Euteleostomi</taxon>
        <taxon>Actinopterygii</taxon>
        <taxon>Neopterygii</taxon>
        <taxon>Teleostei</taxon>
        <taxon>Anguilliformes</taxon>
        <taxon>Anguillidae</taxon>
        <taxon>Anguilla</taxon>
    </lineage>
</organism>
<dbReference type="EMBL" id="GBXM01000783">
    <property type="protein sequence ID" value="JAI07795.1"/>
    <property type="molecule type" value="Transcribed_RNA"/>
</dbReference>
<protein>
    <submittedName>
        <fullName evidence="1">Uncharacterized protein</fullName>
    </submittedName>
</protein>
<evidence type="ECO:0000313" key="1">
    <source>
        <dbReference type="EMBL" id="JAI07795.1"/>
    </source>
</evidence>
<reference evidence="1" key="2">
    <citation type="journal article" date="2015" name="Fish Shellfish Immunol.">
        <title>Early steps in the European eel (Anguilla anguilla)-Vibrio vulnificus interaction in the gills: Role of the RtxA13 toxin.</title>
        <authorList>
            <person name="Callol A."/>
            <person name="Pajuelo D."/>
            <person name="Ebbesson L."/>
            <person name="Teles M."/>
            <person name="MacKenzie S."/>
            <person name="Amaro C."/>
        </authorList>
    </citation>
    <scope>NUCLEOTIDE SEQUENCE</scope>
</reference>